<feature type="compositionally biased region" description="Basic and acidic residues" evidence="1">
    <location>
        <begin position="405"/>
        <end position="416"/>
    </location>
</feature>
<proteinExistence type="predicted"/>
<keyword evidence="3" id="KW-1185">Reference proteome</keyword>
<feature type="region of interest" description="Disordered" evidence="1">
    <location>
        <begin position="382"/>
        <end position="416"/>
    </location>
</feature>
<sequence>MIPINTEFYTNNTALKYTVSKIWQGEDADAPETLLGSLPYLNNPLEDCSVEGVTIEFEGIDRSASQIAVQQWGARLKAWLSCRIDTPTGWTTINMSTAYTQNGEDDDNAFSGRNKTKKASLWWGESLLYWYSVALTNDMHLSNQKFYENQNDTDPIYKGHIYFRRNESVKASAENVKGLNLFVPSCFFVPWSDDGVESKVYYCDQGYMDNTNMVEKLSKADESDQVKPLPGIWIDAYSLTRAFYFTILADLGQTKSGPNMLEDPDLLADATKDYEKIRDREPTWGDNLRINKTAGLATRAFKSKDSSEKDLGIAPSVISATFLCQVPRLKSKPTLVVSVIINTFVLLSAIWKLYKFITECFLTSRHPELMYCEGCAMNLPKQTGEEAGDASDRKSQGEESDTGDENYRAVRQQEER</sequence>
<comment type="caution">
    <text evidence="2">The sequence shown here is derived from an EMBL/GenBank/DDBJ whole genome shotgun (WGS) entry which is preliminary data.</text>
</comment>
<accession>A0A8H4TBS4</accession>
<organism evidence="2 3">
    <name type="scientific">Fusarium sarcochroum</name>
    <dbReference type="NCBI Taxonomy" id="1208366"/>
    <lineage>
        <taxon>Eukaryota</taxon>
        <taxon>Fungi</taxon>
        <taxon>Dikarya</taxon>
        <taxon>Ascomycota</taxon>
        <taxon>Pezizomycotina</taxon>
        <taxon>Sordariomycetes</taxon>
        <taxon>Hypocreomycetidae</taxon>
        <taxon>Hypocreales</taxon>
        <taxon>Nectriaceae</taxon>
        <taxon>Fusarium</taxon>
        <taxon>Fusarium lateritium species complex</taxon>
    </lineage>
</organism>
<protein>
    <submittedName>
        <fullName evidence="2">Uncharacterized protein</fullName>
    </submittedName>
</protein>
<name>A0A8H4TBS4_9HYPO</name>
<evidence type="ECO:0000313" key="3">
    <source>
        <dbReference type="Proteomes" id="UP000622797"/>
    </source>
</evidence>
<dbReference type="AlphaFoldDB" id="A0A8H4TBS4"/>
<dbReference type="Proteomes" id="UP000622797">
    <property type="component" value="Unassembled WGS sequence"/>
</dbReference>
<evidence type="ECO:0000256" key="1">
    <source>
        <dbReference type="SAM" id="MobiDB-lite"/>
    </source>
</evidence>
<dbReference type="EMBL" id="JABEXW010000796">
    <property type="protein sequence ID" value="KAF4954958.1"/>
    <property type="molecule type" value="Genomic_DNA"/>
</dbReference>
<evidence type="ECO:0000313" key="2">
    <source>
        <dbReference type="EMBL" id="KAF4954958.1"/>
    </source>
</evidence>
<reference evidence="2" key="2">
    <citation type="submission" date="2020-05" db="EMBL/GenBank/DDBJ databases">
        <authorList>
            <person name="Kim H.-S."/>
            <person name="Proctor R.H."/>
            <person name="Brown D.W."/>
        </authorList>
    </citation>
    <scope>NUCLEOTIDE SEQUENCE</scope>
    <source>
        <strain evidence="2">NRRL 20472</strain>
    </source>
</reference>
<dbReference type="OrthoDB" id="3220769at2759"/>
<reference evidence="2" key="1">
    <citation type="journal article" date="2020" name="BMC Genomics">
        <title>Correction to: Identification and distribution of gene clusters required for synthesis of sphingolipid metabolism inhibitors in diverse species of the filamentous fungus Fusarium.</title>
        <authorList>
            <person name="Kim H.S."/>
            <person name="Lohmar J.M."/>
            <person name="Busman M."/>
            <person name="Brown D.W."/>
            <person name="Naumann T.A."/>
            <person name="Divon H.H."/>
            <person name="Lysoe E."/>
            <person name="Uhlig S."/>
            <person name="Proctor R.H."/>
        </authorList>
    </citation>
    <scope>NUCLEOTIDE SEQUENCE</scope>
    <source>
        <strain evidence="2">NRRL 20472</strain>
    </source>
</reference>
<gene>
    <name evidence="2" type="ORF">FSARC_11987</name>
</gene>